<dbReference type="Proteomes" id="UP000186309">
    <property type="component" value="Chromosome"/>
</dbReference>
<evidence type="ECO:0000313" key="1">
    <source>
        <dbReference type="EMBL" id="APW64071.1"/>
    </source>
</evidence>
<dbReference type="RefSeq" id="WP_076350353.1">
    <property type="nucleotide sequence ID" value="NZ_CP019082.1"/>
</dbReference>
<dbReference type="InterPro" id="IPR017850">
    <property type="entry name" value="Alkaline_phosphatase_core_sf"/>
</dbReference>
<dbReference type="AlphaFoldDB" id="A0A1U7CYS6"/>
<evidence type="ECO:0008006" key="3">
    <source>
        <dbReference type="Google" id="ProtNLM"/>
    </source>
</evidence>
<evidence type="ECO:0000313" key="2">
    <source>
        <dbReference type="Proteomes" id="UP000186309"/>
    </source>
</evidence>
<dbReference type="OrthoDB" id="127333at2"/>
<organism evidence="1 2">
    <name type="scientific">Paludisphaera borealis</name>
    <dbReference type="NCBI Taxonomy" id="1387353"/>
    <lineage>
        <taxon>Bacteria</taxon>
        <taxon>Pseudomonadati</taxon>
        <taxon>Planctomycetota</taxon>
        <taxon>Planctomycetia</taxon>
        <taxon>Isosphaerales</taxon>
        <taxon>Isosphaeraceae</taxon>
        <taxon>Paludisphaera</taxon>
    </lineage>
</organism>
<gene>
    <name evidence="1" type="ORF">BSF38_05661</name>
</gene>
<protein>
    <recommendedName>
        <fullName evidence="3">Sulfatase</fullName>
    </recommendedName>
</protein>
<name>A0A1U7CYS6_9BACT</name>
<dbReference type="KEGG" id="pbor:BSF38_05661"/>
<dbReference type="InterPro" id="IPR010869">
    <property type="entry name" value="DUF1501"/>
</dbReference>
<dbReference type="PANTHER" id="PTHR43737">
    <property type="entry name" value="BLL7424 PROTEIN"/>
    <property type="match status" value="1"/>
</dbReference>
<proteinExistence type="predicted"/>
<keyword evidence="2" id="KW-1185">Reference proteome</keyword>
<accession>A0A1U7CYS6</accession>
<dbReference type="Pfam" id="PF07394">
    <property type="entry name" value="DUF1501"/>
    <property type="match status" value="1"/>
</dbReference>
<sequence length="482" mass="52636">MNCQDHLYRRTDPSLVSRRWFLEQCGVGLGTMALRDLLGGGLATAASPTAAKGGNPLAPKAPHFAPKAKRVIFLFMAGGPSHLEMFDNKPQLAKFDGTLPPAELLKGYRSAFINPDAKLLGPKFKFAKHGQSGTEVSELLPHLSRVIDDVAVIKGMSTDAFNHAPGQIMMSTGSMIFGRPSMGSWACYGLGSESQDLPGFVVFSTGQKGPSGGNSNWGSGFLPTLYQGVQFRTGGDPVLYLSNPKGVDRNIQRDSLDAVRQLDEIRLAKMGDPEIATRINSYEMAFRMQMTAPEVMDISREPQHIRDLYGAEPGKPSFANTCLLGRRLLERGVRFVEIFHEAWDQHGDLVGGLKRNCGDTDQACAALVQDLKQRGMLEDTLVVWGGEFGRTPMVQGGADGRDHHPNAFSMWAAGGGIKPGVSYGETDDLGFSVARDKVHVHDLHATLLHLLGFDHTRLTYRFQGRDFRLTDVQGRVVKELLA</sequence>
<dbReference type="PANTHER" id="PTHR43737:SF1">
    <property type="entry name" value="DUF1501 DOMAIN-CONTAINING PROTEIN"/>
    <property type="match status" value="1"/>
</dbReference>
<dbReference type="Gene3D" id="3.40.720.10">
    <property type="entry name" value="Alkaline Phosphatase, subunit A"/>
    <property type="match status" value="1"/>
</dbReference>
<dbReference type="SUPFAM" id="SSF53649">
    <property type="entry name" value="Alkaline phosphatase-like"/>
    <property type="match status" value="1"/>
</dbReference>
<dbReference type="STRING" id="1387353.BSF38_05661"/>
<reference evidence="2" key="1">
    <citation type="submission" date="2016-12" db="EMBL/GenBank/DDBJ databases">
        <title>Comparative genomics of four Isosphaeraceae planctomycetes: a common pool of plasmids and glycoside hydrolase genes.</title>
        <authorList>
            <person name="Ivanova A."/>
        </authorList>
    </citation>
    <scope>NUCLEOTIDE SEQUENCE [LARGE SCALE GENOMIC DNA]</scope>
    <source>
        <strain evidence="2">PX4</strain>
    </source>
</reference>
<dbReference type="EMBL" id="CP019082">
    <property type="protein sequence ID" value="APW64071.1"/>
    <property type="molecule type" value="Genomic_DNA"/>
</dbReference>